<dbReference type="InterPro" id="IPR039448">
    <property type="entry name" value="Beta_helix"/>
</dbReference>
<dbReference type="Pfam" id="PF13229">
    <property type="entry name" value="Beta_helix"/>
    <property type="match status" value="1"/>
</dbReference>
<dbReference type="EMBL" id="JABJVM010000004">
    <property type="protein sequence ID" value="MBA3925793.1"/>
    <property type="molecule type" value="Genomic_DNA"/>
</dbReference>
<feature type="domain" description="Rhamnogalacturonase A/B/Epimerase-like pectate lyase" evidence="1">
    <location>
        <begin position="5"/>
        <end position="143"/>
    </location>
</feature>
<dbReference type="SUPFAM" id="SSF51126">
    <property type="entry name" value="Pectin lyase-like"/>
    <property type="match status" value="2"/>
</dbReference>
<accession>A0A7W1T5G1</accession>
<dbReference type="InterPro" id="IPR024535">
    <property type="entry name" value="RHGA/B-epi-like_pectate_lyase"/>
</dbReference>
<dbReference type="InterPro" id="IPR006626">
    <property type="entry name" value="PbH1"/>
</dbReference>
<evidence type="ECO:0000313" key="4">
    <source>
        <dbReference type="Proteomes" id="UP000548787"/>
    </source>
</evidence>
<protein>
    <recommendedName>
        <fullName evidence="5">Pectate lyase superfamily protein domain-containing protein</fullName>
    </recommendedName>
</protein>
<dbReference type="InterPro" id="IPR012334">
    <property type="entry name" value="Pectin_lyas_fold"/>
</dbReference>
<evidence type="ECO:0000259" key="2">
    <source>
        <dbReference type="Pfam" id="PF13229"/>
    </source>
</evidence>
<dbReference type="Pfam" id="PF12708">
    <property type="entry name" value="Pect-lyase_RHGA_epim"/>
    <property type="match status" value="1"/>
</dbReference>
<dbReference type="Gene3D" id="2.160.20.10">
    <property type="entry name" value="Single-stranded right-handed beta-helix, Pectin lyase-like"/>
    <property type="match status" value="1"/>
</dbReference>
<proteinExistence type="predicted"/>
<reference evidence="3 4" key="1">
    <citation type="submission" date="2020-05" db="EMBL/GenBank/DDBJ databases">
        <authorList>
            <person name="Carlin C.R."/>
        </authorList>
    </citation>
    <scope>NUCLEOTIDE SEQUENCE [LARGE SCALE GENOMIC DNA]</scope>
    <source>
        <strain evidence="3 4">FSL W9-0585</strain>
    </source>
</reference>
<dbReference type="RefSeq" id="WP_181676009.1">
    <property type="nucleotide sequence ID" value="NZ_JABJVM010000004.1"/>
</dbReference>
<dbReference type="InterPro" id="IPR011050">
    <property type="entry name" value="Pectin_lyase_fold/virulence"/>
</dbReference>
<gene>
    <name evidence="3" type="ORF">HPK16_05530</name>
</gene>
<keyword evidence="4" id="KW-1185">Reference proteome</keyword>
<evidence type="ECO:0000259" key="1">
    <source>
        <dbReference type="Pfam" id="PF12708"/>
    </source>
</evidence>
<name>A0A7W1T5G1_9LIST</name>
<reference evidence="3 4" key="2">
    <citation type="submission" date="2020-08" db="EMBL/GenBank/DDBJ databases">
        <title>Listeria ohnekaius sp. nov. and Listeria portnoyii sp. nov. isolated from non-agricultural and natural environments.</title>
        <authorList>
            <person name="Weller D."/>
            <person name="Belias A.M."/>
            <person name="Liao J."/>
            <person name="Guo S."/>
            <person name="Orsi R.H."/>
            <person name="Wiedmann M."/>
        </authorList>
    </citation>
    <scope>NUCLEOTIDE SEQUENCE [LARGE SCALE GENOMIC DNA]</scope>
    <source>
        <strain evidence="3 4">FSL W9-0585</strain>
    </source>
</reference>
<organism evidence="3 4">
    <name type="scientific">Listeria rustica</name>
    <dbReference type="NCBI Taxonomy" id="2713503"/>
    <lineage>
        <taxon>Bacteria</taxon>
        <taxon>Bacillati</taxon>
        <taxon>Bacillota</taxon>
        <taxon>Bacilli</taxon>
        <taxon>Bacillales</taxon>
        <taxon>Listeriaceae</taxon>
        <taxon>Listeria</taxon>
    </lineage>
</organism>
<dbReference type="SMART" id="SM00710">
    <property type="entry name" value="PbH1"/>
    <property type="match status" value="6"/>
</dbReference>
<evidence type="ECO:0008006" key="5">
    <source>
        <dbReference type="Google" id="ProtNLM"/>
    </source>
</evidence>
<comment type="caution">
    <text evidence="3">The sequence shown here is derived from an EMBL/GenBank/DDBJ whole genome shotgun (WGS) entry which is preliminary data.</text>
</comment>
<evidence type="ECO:0000313" key="3">
    <source>
        <dbReference type="EMBL" id="MBA3925793.1"/>
    </source>
</evidence>
<sequence>MVKYFRNVKEFGAIGDGKTDDTRAIQNAIIQVAGNDGGLYFPNGNYRIDGSIDLLSKLHIKGSGEACLDFSQRKYFSTDRYLIAGVGAATEVARIKSTLKGTDAFTIHPNKVSALKEGDLIGLASPEKQVSEGGSIQLGELARIQAISADAIERVYRMTHEYHHSYPTDTIVYKINPIEDVTLEGLHFKGKGKNSVYRETTKKMDIGDFGIGIIYGENVHVKDCVFNDLDRLHLEFKSCYQFSATGNYHYTQKLTYFDTKLNRVRSFTEKDGDDFTTTNSPALQYQIRVADACYDGYISNCYGEGSRHMFNLGYSDSWFADGGISKEQPVFGFSHHINIINCVSTGSTLAAFASHDCSQHILFNGCRAEAGWAYGFDFRSDHITMKNCVATECMYGAILRGPFSNVFIKNNEFIRSAHSGIIFGGDSEQDHGEVIISDNYFEAGLQGIYLYSSLANSTPKGSGHFLIKDNVLIGMTVTKEGYSKHWGRGAICISYLGAPYQFNIMDNYLDRFQISPETPQNDGNNVASVFLRGCDVVLLKNNTISRTTKGIGADNTREMTLLDNVFKQMESINQVVEVSGKNLNKNSYFLQNNSYSTVETGSFSEFTKITI</sequence>
<dbReference type="AlphaFoldDB" id="A0A7W1T5G1"/>
<feature type="domain" description="Right handed beta helix" evidence="2">
    <location>
        <begin position="335"/>
        <end position="454"/>
    </location>
</feature>
<dbReference type="Proteomes" id="UP000548787">
    <property type="component" value="Unassembled WGS sequence"/>
</dbReference>